<name>A0A2K9NUI3_BACTC</name>
<dbReference type="SUPFAM" id="SSF53448">
    <property type="entry name" value="Nucleotide-diphospho-sugar transferases"/>
    <property type="match status" value="1"/>
</dbReference>
<protein>
    <submittedName>
        <fullName evidence="4">Glycosyltransferase family 2 protein</fullName>
    </submittedName>
</protein>
<evidence type="ECO:0000256" key="2">
    <source>
        <dbReference type="ARBA" id="ARBA00022676"/>
    </source>
</evidence>
<proteinExistence type="inferred from homology"/>
<evidence type="ECO:0000256" key="1">
    <source>
        <dbReference type="ARBA" id="ARBA00006739"/>
    </source>
</evidence>
<reference evidence="4 5" key="1">
    <citation type="submission" date="2018-01" db="EMBL/GenBank/DDBJ databases">
        <title>Complete genome sequence of Bacteriovorax stolpii DSM12778.</title>
        <authorList>
            <person name="Tang B."/>
            <person name="Chang J."/>
        </authorList>
    </citation>
    <scope>NUCLEOTIDE SEQUENCE [LARGE SCALE GENOMIC DNA]</scope>
    <source>
        <strain evidence="4 5">DSM 12778</strain>
    </source>
</reference>
<keyword evidence="2" id="KW-0328">Glycosyltransferase</keyword>
<dbReference type="GO" id="GO:0016757">
    <property type="term" value="F:glycosyltransferase activity"/>
    <property type="evidence" value="ECO:0007669"/>
    <property type="project" value="UniProtKB-KW"/>
</dbReference>
<keyword evidence="3 4" id="KW-0808">Transferase</keyword>
<dbReference type="InterPro" id="IPR029044">
    <property type="entry name" value="Nucleotide-diphossugar_trans"/>
</dbReference>
<dbReference type="EMBL" id="CP025704">
    <property type="protein sequence ID" value="AUN99181.1"/>
    <property type="molecule type" value="Genomic_DNA"/>
</dbReference>
<dbReference type="InterPro" id="IPR001173">
    <property type="entry name" value="Glyco_trans_2-like"/>
</dbReference>
<evidence type="ECO:0000313" key="4">
    <source>
        <dbReference type="EMBL" id="AUN99181.1"/>
    </source>
</evidence>
<accession>A0A2K9NUI3</accession>
<comment type="similarity">
    <text evidence="1">Belongs to the glycosyltransferase 2 family.</text>
</comment>
<dbReference type="RefSeq" id="WP_102244472.1">
    <property type="nucleotide sequence ID" value="NZ_CP025704.1"/>
</dbReference>
<dbReference type="CDD" id="cd06439">
    <property type="entry name" value="CESA_like_1"/>
    <property type="match status" value="1"/>
</dbReference>
<dbReference type="OrthoDB" id="396512at2"/>
<keyword evidence="5" id="KW-1185">Reference proteome</keyword>
<dbReference type="Pfam" id="PF00535">
    <property type="entry name" value="Glycos_transf_2"/>
    <property type="match status" value="1"/>
</dbReference>
<dbReference type="KEGG" id="bsto:C0V70_13930"/>
<dbReference type="AlphaFoldDB" id="A0A2K9NUI3"/>
<gene>
    <name evidence="4" type="ORF">C0V70_13930</name>
</gene>
<dbReference type="PANTHER" id="PTHR43630:SF1">
    <property type="entry name" value="POLY-BETA-1,6-N-ACETYL-D-GLUCOSAMINE SYNTHASE"/>
    <property type="match status" value="1"/>
</dbReference>
<dbReference type="PANTHER" id="PTHR43630">
    <property type="entry name" value="POLY-BETA-1,6-N-ACETYL-D-GLUCOSAMINE SYNTHASE"/>
    <property type="match status" value="1"/>
</dbReference>
<evidence type="ECO:0000313" key="5">
    <source>
        <dbReference type="Proteomes" id="UP000235584"/>
    </source>
</evidence>
<organism evidence="4 5">
    <name type="scientific">Bacteriovorax stolpii</name>
    <name type="common">Bdellovibrio stolpii</name>
    <dbReference type="NCBI Taxonomy" id="960"/>
    <lineage>
        <taxon>Bacteria</taxon>
        <taxon>Pseudomonadati</taxon>
        <taxon>Bdellovibrionota</taxon>
        <taxon>Bacteriovoracia</taxon>
        <taxon>Bacteriovoracales</taxon>
        <taxon>Bacteriovoracaceae</taxon>
        <taxon>Bacteriovorax</taxon>
    </lineage>
</organism>
<dbReference type="Proteomes" id="UP000235584">
    <property type="component" value="Chromosome"/>
</dbReference>
<sequence>MNYLILFLLFIIFYSYAGYPLTILFLSLFSNSKVKKDDNFLPEVSLLIAAYNEEEGIADKIKNSLELDYPKDKLEIVVVSDGSTDRTDEIVKSFEKDGIRLFRVEGRVGKTEARNQAVLAMRKEIIVFSDATAVYKKDAIRKMVRNFADPSVGMVSGNLTYFEKGQSSMGLATKIYWNYELAIKRAQSRMHTLTGAIGCINAFRRKLYHVLPPNIIEDFTEPLMIVAQGYRIAYEEEAVSYERTTQKPSQEFNMRVRVIRGGMKGFLYAFRRLNFKDHTFVLLQLFGHKVLRWLVPVFLIMLFIVNLAAFIWGHNMLVDVLMVAQFLCYSMALLGMLWRPPGILGKIASIPTYFVIVNAASLKALYLTLTTDLEATWETNVY</sequence>
<evidence type="ECO:0000256" key="3">
    <source>
        <dbReference type="ARBA" id="ARBA00022679"/>
    </source>
</evidence>
<dbReference type="Gene3D" id="3.90.550.10">
    <property type="entry name" value="Spore Coat Polysaccharide Biosynthesis Protein SpsA, Chain A"/>
    <property type="match status" value="1"/>
</dbReference>